<evidence type="ECO:0000256" key="4">
    <source>
        <dbReference type="ARBA" id="ARBA00022840"/>
    </source>
</evidence>
<keyword evidence="1" id="KW-0547">Nucleotide-binding</keyword>
<evidence type="ECO:0000256" key="6">
    <source>
        <dbReference type="SAM" id="SignalP"/>
    </source>
</evidence>
<dbReference type="GO" id="GO:0005524">
    <property type="term" value="F:ATP binding"/>
    <property type="evidence" value="ECO:0007669"/>
    <property type="project" value="UniProtKB-KW"/>
</dbReference>
<dbReference type="InterPro" id="IPR041679">
    <property type="entry name" value="DNA2/NAM7-like_C"/>
</dbReference>
<dbReference type="FunFam" id="3.40.50.300:FF:000326">
    <property type="entry name" value="P-loop containing nucleoside triphosphate hydrolase"/>
    <property type="match status" value="1"/>
</dbReference>
<dbReference type="CDD" id="cd18808">
    <property type="entry name" value="SF1_C_Upf1"/>
    <property type="match status" value="1"/>
</dbReference>
<keyword evidence="6" id="KW-0732">Signal</keyword>
<evidence type="ECO:0000256" key="3">
    <source>
        <dbReference type="ARBA" id="ARBA00022806"/>
    </source>
</evidence>
<dbReference type="Pfam" id="PF13086">
    <property type="entry name" value="AAA_11"/>
    <property type="match status" value="2"/>
</dbReference>
<organism evidence="9">
    <name type="scientific">Chaetoceros debilis</name>
    <dbReference type="NCBI Taxonomy" id="122233"/>
    <lineage>
        <taxon>Eukaryota</taxon>
        <taxon>Sar</taxon>
        <taxon>Stramenopiles</taxon>
        <taxon>Ochrophyta</taxon>
        <taxon>Bacillariophyta</taxon>
        <taxon>Coscinodiscophyceae</taxon>
        <taxon>Chaetocerotophycidae</taxon>
        <taxon>Chaetocerotales</taxon>
        <taxon>Chaetocerotaceae</taxon>
        <taxon>Chaetoceros</taxon>
    </lineage>
</organism>
<feature type="chain" id="PRO_5031245125" description="AAA+ ATPase domain-containing protein" evidence="6">
    <location>
        <begin position="27"/>
        <end position="942"/>
    </location>
</feature>
<name>A0A7S3VAG6_9STRA</name>
<evidence type="ECO:0000313" key="9">
    <source>
        <dbReference type="EMBL" id="CAE0467063.1"/>
    </source>
</evidence>
<evidence type="ECO:0000259" key="7">
    <source>
        <dbReference type="Pfam" id="PF13086"/>
    </source>
</evidence>
<protein>
    <recommendedName>
        <fullName evidence="10">AAA+ ATPase domain-containing protein</fullName>
    </recommendedName>
</protein>
<dbReference type="InterPro" id="IPR047187">
    <property type="entry name" value="SF1_C_Upf1"/>
</dbReference>
<evidence type="ECO:0008006" key="10">
    <source>
        <dbReference type="Google" id="ProtNLM"/>
    </source>
</evidence>
<dbReference type="GO" id="GO:0016787">
    <property type="term" value="F:hydrolase activity"/>
    <property type="evidence" value="ECO:0007669"/>
    <property type="project" value="UniProtKB-KW"/>
</dbReference>
<dbReference type="PANTHER" id="PTHR10887:SF495">
    <property type="entry name" value="HELICASE SENATAXIN ISOFORM X1-RELATED"/>
    <property type="match status" value="1"/>
</dbReference>
<keyword evidence="4" id="KW-0067">ATP-binding</keyword>
<keyword evidence="2" id="KW-0378">Hydrolase</keyword>
<proteinExistence type="predicted"/>
<feature type="compositionally biased region" description="Low complexity" evidence="5">
    <location>
        <begin position="171"/>
        <end position="189"/>
    </location>
</feature>
<accession>A0A7S3VAG6</accession>
<feature type="domain" description="DNA2/NAM7 helicase helicase" evidence="7">
    <location>
        <begin position="429"/>
        <end position="557"/>
    </location>
</feature>
<keyword evidence="3" id="KW-0347">Helicase</keyword>
<sequence>MGIIQLITPLLLVLVLALVFLPPCSSFVDNVVNIRHTSTNVQSTHLPHSILAATKDFNADLNVGVGVDVDVDADADDINLKKDINTSANENTIAKTSNIYRNNQAYLYQYATHWEQLLQQEHQQKVENLKLRRKTWSKAHLEASGMSIFHASAEPDSEVFGEKIIRVFRRMTMTRTRGKGNKSSGSGSSNNGGEGSSSSSSSGSNTWRDKFTRGDMLVMTSTPTAASSFGSFERSGRSRYGQRGNEPSVVPREGLVIDVGADWLTLGVGPTWPLGLWEARKDPGAFVVRLDRAAPRAPLKAQSTSLERLRKGLAGGAAESLARTFHSKRSSGNNGDGGDGDDASRMQQQVVRDYVAATGQLPPRFVSPSSAIEEFELESGLDSDFSTSDDENTYANANANAKKTSSFSLEQQIRDAIENTTDGIDFDPNQSQIDAIAWALQRQVSLICGPPGTGKTRVAALLIKTALKLKRRDEDVNNESSNDADYNDDDKSKQKQSMINSPRVLAVTHSNGAADVLLEALLKFGVPAVRIGRPASVSPNVQHRTVVAIAEKMPELIKLRQRASDTSLDRHERSAAAFDMKQYMTDIQEAIVKTAPVVVTSCIGANQLLAGNAEDGGSRNFPLVVLDEAAQTTEPALVCALSAARAEQLILIGDTKQLPPTITAMDLRGTLGVSPMARLEKIGVGEITLQVQYRMPPALIDHPSKYFYDGKVKCANLQDSNVGVVHVPPPPPAGFKWPTSDPLAFVNIGNDSEITHNFGGKSNPTEVELVVRIVSDLLEAGEVEAKNISIISPYSKQVQLIRSELSDIARKSSKSHDIKVGTVDSFQGYETDVVIFSAVRSNQLNEMGFLRDPRRLCVAITRARKGLILVGDQKVLRSCRHWAALLDSCNERGCTLDETDFVDKEEQRLLELAAEVSTNSDAASASIGSLMDAEDGLFELFN</sequence>
<feature type="region of interest" description="Disordered" evidence="5">
    <location>
        <begin position="171"/>
        <end position="209"/>
    </location>
</feature>
<dbReference type="InterPro" id="IPR041677">
    <property type="entry name" value="DNA2/NAM7_AAA_11"/>
</dbReference>
<feature type="region of interest" description="Disordered" evidence="5">
    <location>
        <begin position="227"/>
        <end position="248"/>
    </location>
</feature>
<evidence type="ECO:0000259" key="8">
    <source>
        <dbReference type="Pfam" id="PF13087"/>
    </source>
</evidence>
<feature type="region of interest" description="Disordered" evidence="5">
    <location>
        <begin position="323"/>
        <end position="344"/>
    </location>
</feature>
<feature type="domain" description="DNA2/NAM7 helicase helicase" evidence="7">
    <location>
        <begin position="567"/>
        <end position="663"/>
    </location>
</feature>
<reference evidence="9" key="1">
    <citation type="submission" date="2021-01" db="EMBL/GenBank/DDBJ databases">
        <authorList>
            <person name="Corre E."/>
            <person name="Pelletier E."/>
            <person name="Niang G."/>
            <person name="Scheremetjew M."/>
            <person name="Finn R."/>
            <person name="Kale V."/>
            <person name="Holt S."/>
            <person name="Cochrane G."/>
            <person name="Meng A."/>
            <person name="Brown T."/>
            <person name="Cohen L."/>
        </authorList>
    </citation>
    <scope>NUCLEOTIDE SEQUENCE</scope>
    <source>
        <strain evidence="9">MM31A-1</strain>
    </source>
</reference>
<feature type="compositionally biased region" description="Low complexity" evidence="5">
    <location>
        <begin position="196"/>
        <end position="205"/>
    </location>
</feature>
<dbReference type="EMBL" id="HBIO01015435">
    <property type="protein sequence ID" value="CAE0467063.1"/>
    <property type="molecule type" value="Transcribed_RNA"/>
</dbReference>
<feature type="signal peptide" evidence="6">
    <location>
        <begin position="1"/>
        <end position="26"/>
    </location>
</feature>
<dbReference type="Pfam" id="PF13087">
    <property type="entry name" value="AAA_12"/>
    <property type="match status" value="1"/>
</dbReference>
<feature type="region of interest" description="Disordered" evidence="5">
    <location>
        <begin position="472"/>
        <end position="497"/>
    </location>
</feature>
<dbReference type="AlphaFoldDB" id="A0A7S3VAG6"/>
<evidence type="ECO:0000256" key="1">
    <source>
        <dbReference type="ARBA" id="ARBA00022741"/>
    </source>
</evidence>
<dbReference type="InterPro" id="IPR027417">
    <property type="entry name" value="P-loop_NTPase"/>
</dbReference>
<dbReference type="SUPFAM" id="SSF52540">
    <property type="entry name" value="P-loop containing nucleoside triphosphate hydrolases"/>
    <property type="match status" value="1"/>
</dbReference>
<evidence type="ECO:0000256" key="2">
    <source>
        <dbReference type="ARBA" id="ARBA00022801"/>
    </source>
</evidence>
<dbReference type="Gene3D" id="3.40.50.300">
    <property type="entry name" value="P-loop containing nucleotide triphosphate hydrolases"/>
    <property type="match status" value="2"/>
</dbReference>
<gene>
    <name evidence="9" type="ORF">CDEB00056_LOCUS11915</name>
</gene>
<dbReference type="GO" id="GO:0005694">
    <property type="term" value="C:chromosome"/>
    <property type="evidence" value="ECO:0007669"/>
    <property type="project" value="UniProtKB-ARBA"/>
</dbReference>
<dbReference type="PANTHER" id="PTHR10887">
    <property type="entry name" value="DNA2/NAM7 HELICASE FAMILY"/>
    <property type="match status" value="1"/>
</dbReference>
<feature type="domain" description="DNA2/NAM7 helicase-like C-terminal" evidence="8">
    <location>
        <begin position="673"/>
        <end position="874"/>
    </location>
</feature>
<dbReference type="GO" id="GO:0004386">
    <property type="term" value="F:helicase activity"/>
    <property type="evidence" value="ECO:0007669"/>
    <property type="project" value="UniProtKB-KW"/>
</dbReference>
<evidence type="ECO:0000256" key="5">
    <source>
        <dbReference type="SAM" id="MobiDB-lite"/>
    </source>
</evidence>
<dbReference type="InterPro" id="IPR045055">
    <property type="entry name" value="DNA2/NAM7-like"/>
</dbReference>